<dbReference type="Pfam" id="PF00873">
    <property type="entry name" value="ACR_tran"/>
    <property type="match status" value="2"/>
</dbReference>
<evidence type="ECO:0000256" key="5">
    <source>
        <dbReference type="ARBA" id="ARBA00022989"/>
    </source>
</evidence>
<keyword evidence="1" id="KW-0813">Transport</keyword>
<dbReference type="SUPFAM" id="SSF82714">
    <property type="entry name" value="Multidrug efflux transporter AcrB TolC docking domain, DN and DC subdomains"/>
    <property type="match status" value="2"/>
</dbReference>
<keyword evidence="4 7" id="KW-0812">Transmembrane</keyword>
<protein>
    <submittedName>
        <fullName evidence="8">Efflux RND transporter permease subunit</fullName>
    </submittedName>
</protein>
<dbReference type="PANTHER" id="PTHR32063">
    <property type="match status" value="1"/>
</dbReference>
<dbReference type="PANTHER" id="PTHR32063:SF34">
    <property type="entry name" value="MULTIDRUG RESISTANCE PROTEIN MDTC"/>
    <property type="match status" value="1"/>
</dbReference>
<name>A0ABZ3D3H5_9PROT</name>
<feature type="transmembrane region" description="Helical" evidence="7">
    <location>
        <begin position="463"/>
        <end position="482"/>
    </location>
</feature>
<feature type="transmembrane region" description="Helical" evidence="7">
    <location>
        <begin position="963"/>
        <end position="989"/>
    </location>
</feature>
<dbReference type="Proteomes" id="UP001449795">
    <property type="component" value="Chromosome"/>
</dbReference>
<dbReference type="Gene3D" id="3.30.2090.10">
    <property type="entry name" value="Multidrug efflux transporter AcrB TolC docking domain, DN and DC subdomains"/>
    <property type="match status" value="3"/>
</dbReference>
<evidence type="ECO:0000256" key="2">
    <source>
        <dbReference type="ARBA" id="ARBA00022475"/>
    </source>
</evidence>
<dbReference type="InterPro" id="IPR027463">
    <property type="entry name" value="AcrB_DN_DC_subdom"/>
</dbReference>
<dbReference type="Gene3D" id="3.30.70.1430">
    <property type="entry name" value="Multidrug efflux transporter AcrB pore domain"/>
    <property type="match status" value="2"/>
</dbReference>
<feature type="transmembrane region" description="Helical" evidence="7">
    <location>
        <begin position="528"/>
        <end position="548"/>
    </location>
</feature>
<sequence>MTVTGLFIRRPVATTLLTLACILGGVLGYLALPVADLPNIDFPVIQVLAQQPGGSPEQVASSVAEPLERHLAAIADLEEMTSQSSQGMVRLTLQFALSRDINGAARDVEAAIQAARADLPTTLRQNPEYYKANPNDPPAIMLALTSGNRPLPELYDKASSLLLPRLSQIRGVGLVEISGSALPAVRVEIDPLPLYKFGIGFEDIRAALASANAHTPKGFIDQGGMRFTLQTNDQARSAQAYRDLVIAYRNGRPVRLSDVAQVVDSVEDVRNAGYFGREPAIVMMVFMQAGGNIVRALDQLHAELPHLRATLPAGIQLHTFMDRSQTIRASLADTRMTLFLSALLVVLTVLLFLGTLRATLIPAIVIPAAIMGTLGVISLLGFSLDNMSLMALTISTGFVVDDAIVVLENITRHVESGLSSFQAALRGASEVAFTVVSITVSLIAVFLPILLMGGITGRLFHEFAVTVSVTLCMSMALSLSLTPMLCARLTLHDAGGGAGRLAGWVERGHLAMLRVYGRCLDWALAHRAPMLLSLPATLGLTVAIYLTMPQSLFPDEDSGVLLGRLMGDQAISFHALNQKMNQTLAALQKDPDVAGVAGFVGGRGSSNQGNLFIALTDKSKRPHPPATTIANLNHRLHDMTGARFYALQRGAIRIGARPSNAAYLYTLQGDDTTALYAWTQKLVAALSTRPELMDVSSDVLLGGLAMNVAIDRDAGARTQITPQLIANTLYDAYGQRAASVIYNDMNQYRVVMEAAPRFWQNPASLRQVWVSVAGGAAQGGTQANTIRVRAGDPAAATAATAQSAQSFRNQIANTLAGGRSASTGSAVSTAAETMVPLGVVSLSSAGHIPLAINHEGQGVATTVSFNLPTGVSLGQAVQIVEDTVRQLKIPASIHGAFTGNAAQFKNNSSSETLLILAALAAVYMVLGILYESYVHPLTILSTLPSAGVGALLALWAFGQDFSLMGMIGVILLIGIVKKNAIMLIDFAIAAERDHDLTPHQAIRQACLLRFRPIMMTTFAAAMGALPLVVGNGYGSEVRHPLGIAIIGGLAVSQALTLFTTPVVYLCLEQLSRRAAQWRRRLLPGSRTTPDRTETGLSRG</sequence>
<dbReference type="RefSeq" id="WP_342628075.1">
    <property type="nucleotide sequence ID" value="NZ_CP152276.1"/>
</dbReference>
<gene>
    <name evidence="8" type="ORF">AAC691_18905</name>
</gene>
<proteinExistence type="predicted"/>
<dbReference type="Gene3D" id="3.30.70.1320">
    <property type="entry name" value="Multidrug efflux transporter AcrB pore domain like"/>
    <property type="match status" value="1"/>
</dbReference>
<keyword evidence="6 7" id="KW-0472">Membrane</keyword>
<feature type="transmembrane region" description="Helical" evidence="7">
    <location>
        <begin position="913"/>
        <end position="930"/>
    </location>
</feature>
<dbReference type="SUPFAM" id="SSF82693">
    <property type="entry name" value="Multidrug efflux transporter AcrB pore domain, PN1, PN2, PC1 and PC2 subdomains"/>
    <property type="match status" value="4"/>
</dbReference>
<accession>A0ABZ3D3H5</accession>
<organism evidence="8 9">
    <name type="scientific">Nguyenibacter vanlangensis</name>
    <dbReference type="NCBI Taxonomy" id="1216886"/>
    <lineage>
        <taxon>Bacteria</taxon>
        <taxon>Pseudomonadati</taxon>
        <taxon>Pseudomonadota</taxon>
        <taxon>Alphaproteobacteria</taxon>
        <taxon>Acetobacterales</taxon>
        <taxon>Acetobacteraceae</taxon>
        <taxon>Nguyenibacter</taxon>
    </lineage>
</organism>
<dbReference type="InterPro" id="IPR001036">
    <property type="entry name" value="Acrflvin-R"/>
</dbReference>
<feature type="transmembrane region" description="Helical" evidence="7">
    <location>
        <begin position="1010"/>
        <end position="1029"/>
    </location>
</feature>
<dbReference type="Gene3D" id="1.20.1640.10">
    <property type="entry name" value="Multidrug efflux transporter AcrB transmembrane domain"/>
    <property type="match status" value="3"/>
</dbReference>
<keyword evidence="9" id="KW-1185">Reference proteome</keyword>
<evidence type="ECO:0000256" key="7">
    <source>
        <dbReference type="SAM" id="Phobius"/>
    </source>
</evidence>
<evidence type="ECO:0000313" key="9">
    <source>
        <dbReference type="Proteomes" id="UP001449795"/>
    </source>
</evidence>
<keyword evidence="3" id="KW-0997">Cell inner membrane</keyword>
<evidence type="ECO:0000313" key="8">
    <source>
        <dbReference type="EMBL" id="XAE42304.1"/>
    </source>
</evidence>
<evidence type="ECO:0000256" key="4">
    <source>
        <dbReference type="ARBA" id="ARBA00022692"/>
    </source>
</evidence>
<dbReference type="EMBL" id="CP152276">
    <property type="protein sequence ID" value="XAE42304.1"/>
    <property type="molecule type" value="Genomic_DNA"/>
</dbReference>
<dbReference type="PRINTS" id="PR00702">
    <property type="entry name" value="ACRIFLAVINRP"/>
</dbReference>
<evidence type="ECO:0000256" key="3">
    <source>
        <dbReference type="ARBA" id="ARBA00022519"/>
    </source>
</evidence>
<keyword evidence="5 7" id="KW-1133">Transmembrane helix</keyword>
<feature type="transmembrane region" description="Helical" evidence="7">
    <location>
        <begin position="360"/>
        <end position="382"/>
    </location>
</feature>
<reference evidence="8 9" key="1">
    <citation type="submission" date="2024-04" db="EMBL/GenBank/DDBJ databases">
        <title>Complete genome sequence of Nguyenibacter vanlangesis HBCM-1154, a strain capable of nitrogen fixation, IAA production, and phosphorus solubilization isolated from sugarcane soil.</title>
        <authorList>
            <person name="MY HANH P."/>
        </authorList>
    </citation>
    <scope>NUCLEOTIDE SEQUENCE [LARGE SCALE GENOMIC DNA]</scope>
    <source>
        <strain evidence="8 9">HBCM 1154</strain>
    </source>
</reference>
<feature type="transmembrane region" description="Helical" evidence="7">
    <location>
        <begin position="431"/>
        <end position="451"/>
    </location>
</feature>
<dbReference type="SUPFAM" id="SSF82866">
    <property type="entry name" value="Multidrug efflux transporter AcrB transmembrane domain"/>
    <property type="match status" value="2"/>
</dbReference>
<dbReference type="Gene3D" id="3.30.70.1440">
    <property type="entry name" value="Multidrug efflux transporter AcrB pore domain"/>
    <property type="match status" value="2"/>
</dbReference>
<feature type="transmembrane region" description="Helical" evidence="7">
    <location>
        <begin position="1041"/>
        <end position="1067"/>
    </location>
</feature>
<feature type="transmembrane region" description="Helical" evidence="7">
    <location>
        <begin position="336"/>
        <end position="353"/>
    </location>
</feature>
<evidence type="ECO:0000256" key="6">
    <source>
        <dbReference type="ARBA" id="ARBA00023136"/>
    </source>
</evidence>
<keyword evidence="2" id="KW-1003">Cell membrane</keyword>
<evidence type="ECO:0000256" key="1">
    <source>
        <dbReference type="ARBA" id="ARBA00022448"/>
    </source>
</evidence>